<evidence type="ECO:0000256" key="1">
    <source>
        <dbReference type="SAM" id="MobiDB-lite"/>
    </source>
</evidence>
<gene>
    <name evidence="2" type="ORF">NDU88_006231</name>
</gene>
<dbReference type="Proteomes" id="UP001066276">
    <property type="component" value="Chromosome 11"/>
</dbReference>
<evidence type="ECO:0000313" key="3">
    <source>
        <dbReference type="Proteomes" id="UP001066276"/>
    </source>
</evidence>
<organism evidence="2 3">
    <name type="scientific">Pleurodeles waltl</name>
    <name type="common">Iberian ribbed newt</name>
    <dbReference type="NCBI Taxonomy" id="8319"/>
    <lineage>
        <taxon>Eukaryota</taxon>
        <taxon>Metazoa</taxon>
        <taxon>Chordata</taxon>
        <taxon>Craniata</taxon>
        <taxon>Vertebrata</taxon>
        <taxon>Euteleostomi</taxon>
        <taxon>Amphibia</taxon>
        <taxon>Batrachia</taxon>
        <taxon>Caudata</taxon>
        <taxon>Salamandroidea</taxon>
        <taxon>Salamandridae</taxon>
        <taxon>Pleurodelinae</taxon>
        <taxon>Pleurodeles</taxon>
    </lineage>
</organism>
<dbReference type="AlphaFoldDB" id="A0AAV7LRX2"/>
<reference evidence="2" key="1">
    <citation type="journal article" date="2022" name="bioRxiv">
        <title>Sequencing and chromosome-scale assembly of the giantPleurodeles waltlgenome.</title>
        <authorList>
            <person name="Brown T."/>
            <person name="Elewa A."/>
            <person name="Iarovenko S."/>
            <person name="Subramanian E."/>
            <person name="Araus A.J."/>
            <person name="Petzold A."/>
            <person name="Susuki M."/>
            <person name="Suzuki K.-i.T."/>
            <person name="Hayashi T."/>
            <person name="Toyoda A."/>
            <person name="Oliveira C."/>
            <person name="Osipova E."/>
            <person name="Leigh N.D."/>
            <person name="Simon A."/>
            <person name="Yun M.H."/>
        </authorList>
    </citation>
    <scope>NUCLEOTIDE SEQUENCE</scope>
    <source>
        <strain evidence="2">20211129_DDA</strain>
        <tissue evidence="2">Liver</tissue>
    </source>
</reference>
<comment type="caution">
    <text evidence="2">The sequence shown here is derived from an EMBL/GenBank/DDBJ whole genome shotgun (WGS) entry which is preliminary data.</text>
</comment>
<keyword evidence="3" id="KW-1185">Reference proteome</keyword>
<name>A0AAV7LRX2_PLEWA</name>
<sequence>MPFKYGRDVGRRRVREVGACSRLANERRPHAAAASSGKEAQLIKAIAEQRRRQQQSGTRRGGTETARGVSGSTRIRGPRHGTLHTSAVAGSKRSAVPPPRCVPDGAEGLIAVTISRLCPARAEPPGT</sequence>
<feature type="compositionally biased region" description="Low complexity" evidence="1">
    <location>
        <begin position="54"/>
        <end position="68"/>
    </location>
</feature>
<proteinExistence type="predicted"/>
<feature type="region of interest" description="Disordered" evidence="1">
    <location>
        <begin position="26"/>
        <end position="101"/>
    </location>
</feature>
<accession>A0AAV7LRX2</accession>
<dbReference type="EMBL" id="JANPWB010000015">
    <property type="protein sequence ID" value="KAJ1093122.1"/>
    <property type="molecule type" value="Genomic_DNA"/>
</dbReference>
<evidence type="ECO:0000313" key="2">
    <source>
        <dbReference type="EMBL" id="KAJ1093122.1"/>
    </source>
</evidence>
<protein>
    <submittedName>
        <fullName evidence="2">Uncharacterized protein</fullName>
    </submittedName>
</protein>